<feature type="region of interest" description="Disordered" evidence="1">
    <location>
        <begin position="280"/>
        <end position="299"/>
    </location>
</feature>
<evidence type="ECO:0000313" key="3">
    <source>
        <dbReference type="Proteomes" id="UP001178507"/>
    </source>
</evidence>
<feature type="region of interest" description="Disordered" evidence="1">
    <location>
        <begin position="655"/>
        <end position="989"/>
    </location>
</feature>
<proteinExistence type="predicted"/>
<feature type="compositionally biased region" description="Pro residues" evidence="1">
    <location>
        <begin position="1110"/>
        <end position="1123"/>
    </location>
</feature>
<feature type="compositionally biased region" description="Basic and acidic residues" evidence="1">
    <location>
        <begin position="531"/>
        <end position="543"/>
    </location>
</feature>
<feature type="region of interest" description="Disordered" evidence="1">
    <location>
        <begin position="389"/>
        <end position="437"/>
    </location>
</feature>
<keyword evidence="3" id="KW-1185">Reference proteome</keyword>
<feature type="compositionally biased region" description="Low complexity" evidence="1">
    <location>
        <begin position="700"/>
        <end position="719"/>
    </location>
</feature>
<feature type="compositionally biased region" description="Low complexity" evidence="1">
    <location>
        <begin position="894"/>
        <end position="975"/>
    </location>
</feature>
<organism evidence="2 3">
    <name type="scientific">Effrenium voratum</name>
    <dbReference type="NCBI Taxonomy" id="2562239"/>
    <lineage>
        <taxon>Eukaryota</taxon>
        <taxon>Sar</taxon>
        <taxon>Alveolata</taxon>
        <taxon>Dinophyceae</taxon>
        <taxon>Suessiales</taxon>
        <taxon>Symbiodiniaceae</taxon>
        <taxon>Effrenium</taxon>
    </lineage>
</organism>
<accession>A0AA36I071</accession>
<evidence type="ECO:0000313" key="2">
    <source>
        <dbReference type="EMBL" id="CAJ1377343.1"/>
    </source>
</evidence>
<evidence type="ECO:0000256" key="1">
    <source>
        <dbReference type="SAM" id="MobiDB-lite"/>
    </source>
</evidence>
<feature type="region of interest" description="Disordered" evidence="1">
    <location>
        <begin position="1109"/>
        <end position="1204"/>
    </location>
</feature>
<feature type="compositionally biased region" description="Low complexity" evidence="1">
    <location>
        <begin position="1236"/>
        <end position="1245"/>
    </location>
</feature>
<feature type="region of interest" description="Disordered" evidence="1">
    <location>
        <begin position="332"/>
        <end position="371"/>
    </location>
</feature>
<feature type="compositionally biased region" description="Low complexity" evidence="1">
    <location>
        <begin position="424"/>
        <end position="435"/>
    </location>
</feature>
<feature type="compositionally biased region" description="Basic and acidic residues" evidence="1">
    <location>
        <begin position="280"/>
        <end position="291"/>
    </location>
</feature>
<feature type="compositionally biased region" description="Basic and acidic residues" evidence="1">
    <location>
        <begin position="1176"/>
        <end position="1186"/>
    </location>
</feature>
<feature type="compositionally biased region" description="Low complexity" evidence="1">
    <location>
        <begin position="762"/>
        <end position="795"/>
    </location>
</feature>
<name>A0AA36I071_9DINO</name>
<feature type="region of interest" description="Disordered" evidence="1">
    <location>
        <begin position="1230"/>
        <end position="1286"/>
    </location>
</feature>
<dbReference type="EMBL" id="CAUJNA010000456">
    <property type="protein sequence ID" value="CAJ1377343.1"/>
    <property type="molecule type" value="Genomic_DNA"/>
</dbReference>
<gene>
    <name evidence="2" type="ORF">EVOR1521_LOCUS6171</name>
</gene>
<feature type="compositionally biased region" description="Low complexity" evidence="1">
    <location>
        <begin position="807"/>
        <end position="838"/>
    </location>
</feature>
<feature type="compositionally biased region" description="Basic and acidic residues" evidence="1">
    <location>
        <begin position="349"/>
        <end position="358"/>
    </location>
</feature>
<feature type="compositionally biased region" description="Low complexity" evidence="1">
    <location>
        <begin position="850"/>
        <end position="882"/>
    </location>
</feature>
<feature type="compositionally biased region" description="Polar residues" evidence="1">
    <location>
        <begin position="1147"/>
        <end position="1163"/>
    </location>
</feature>
<feature type="region of interest" description="Disordered" evidence="1">
    <location>
        <begin position="506"/>
        <end position="563"/>
    </location>
</feature>
<sequence length="1286" mass="134801">MTGSWSPRVISGLKEVARLYRCVLLDASVLSRDGSLWGPSSAGAIRCARELMGREKLVGVVSGSAVQAKALSAAVQEGGLPVGVGTWSSGELISRTLQGKATCEALSELPERPRVIELGAFVKPRKWAELRSPALEGLVRAGHVRRVESVENADFCYWDVQEGDKLDPWLEAAVELCADLKIPLVQPQWSQRALEKMAPLLDRSGTLEGVTEKMRRLGGRVLSVGKLDDCLQGLAWDLSPRDVLLVTSRLGDLVEAAQLGADALLLFGPSVQGQLGAWREAQRQSQTERRKTLSVSQRVAEDSPGMMAAATNPFLSVFQLPSLLAEATSRNLKHREAQRAGSGTASGEAKAELKDARRQQATPEDAPDMEMLGKWCEVEKIQPPVAMMPSLLWDDQPPSASQERRSVGSLPKEPAPRPSKPRQAASAKEPATATAGPESLESLLAQMIRQVYAKAKAAKPPFLEPKVRLYSPPTMVTAAKAEADRGPRYVSGGSSSSMYRLPEVAQLHGDSKEPSQEDSEVLETYLRFRGRRYDRQRQEELSQPRRLKAPPPTGRQRKPLEREQVDHLLERLAQPKRGGKATDSGELLALHSSRQEMVKQRAVQAKDVEATFARLAAPKTARGYDPTPGEKVCLMYQQQTPRGVNFERLADMAKPKKRGGELWPVGQKGRHGLLPALASPRTPPEDGDNFAPASSAPGEAVPVEQAAPAPQQAVNQHAVPLERTEPADQPSPAAPVGATLVEQAAPAPHKAVDQHAVPLEKTAPAEQTAPAVPVAAPPGGQAVPVEQAAPAPQQAGNQHAVPLEPTAPAEQPAPAVPVAAPPGGQAVPVEQAAAPQQAGNQHAVPLEQTAPAEQPAPAVPVAAPPGGQVVPVEQAAPAPQQAGNQHAVPLEQTAPAEQPGPAVAAPPGGQAVPVEQAAPAPQQAVNQNAVPLEQTAPAEQPAPAVPVAAPPGGQAVPVEQAAPAPQQAVNQHAAPLEPTAPGEQPAPAAPAPAVVAAPVAAAPAPAPAVVAAPVAAAPAAAAPAAAGAAAPVAAAPAAAAPAAAAPGAAAPGTAPTPAPVVEHAVSLEQTPAAGQQASALPERHVEQALPTQQNPALGHAVPVEQTRPQPVQPVQPVQPPAPKPASSREEVVGVQEVQSEQHAHRPSPSSGLTQDPPDNQWNDATDPKQFAQAQSSEREAIREKGTAEPLRVGFEPTEDDREEAQLMEHFQEDTYKKALAFKAMESDGYIDEDEASPLPAASALSQNQDRKSFMPPADLPGMDSEDQSDDDEAIVLPHFGARGQNG</sequence>
<comment type="caution">
    <text evidence="2">The sequence shown here is derived from an EMBL/GenBank/DDBJ whole genome shotgun (WGS) entry which is preliminary data.</text>
</comment>
<protein>
    <submittedName>
        <fullName evidence="2">Uncharacterized protein</fullName>
    </submittedName>
</protein>
<dbReference type="Proteomes" id="UP001178507">
    <property type="component" value="Unassembled WGS sequence"/>
</dbReference>
<reference evidence="2" key="1">
    <citation type="submission" date="2023-08" db="EMBL/GenBank/DDBJ databases">
        <authorList>
            <person name="Chen Y."/>
            <person name="Shah S."/>
            <person name="Dougan E. K."/>
            <person name="Thang M."/>
            <person name="Chan C."/>
        </authorList>
    </citation>
    <scope>NUCLEOTIDE SEQUENCE</scope>
</reference>
<feature type="compositionally biased region" description="Acidic residues" evidence="1">
    <location>
        <begin position="1263"/>
        <end position="1273"/>
    </location>
</feature>